<keyword evidence="2" id="KW-1133">Transmembrane helix</keyword>
<reference evidence="3" key="1">
    <citation type="submission" date="2023-10" db="EMBL/GenBank/DDBJ databases">
        <authorList>
            <person name="Chen Y."/>
            <person name="Shah S."/>
            <person name="Dougan E. K."/>
            <person name="Thang M."/>
            <person name="Chan C."/>
        </authorList>
    </citation>
    <scope>NUCLEOTIDE SEQUENCE [LARGE SCALE GENOMIC DNA]</scope>
</reference>
<evidence type="ECO:0000256" key="2">
    <source>
        <dbReference type="SAM" id="Phobius"/>
    </source>
</evidence>
<evidence type="ECO:0000256" key="1">
    <source>
        <dbReference type="SAM" id="MobiDB-lite"/>
    </source>
</evidence>
<organism evidence="3 4">
    <name type="scientific">Prorocentrum cordatum</name>
    <dbReference type="NCBI Taxonomy" id="2364126"/>
    <lineage>
        <taxon>Eukaryota</taxon>
        <taxon>Sar</taxon>
        <taxon>Alveolata</taxon>
        <taxon>Dinophyceae</taxon>
        <taxon>Prorocentrales</taxon>
        <taxon>Prorocentraceae</taxon>
        <taxon>Prorocentrum</taxon>
    </lineage>
</organism>
<name>A0ABN9TIL2_9DINO</name>
<feature type="transmembrane region" description="Helical" evidence="2">
    <location>
        <begin position="20"/>
        <end position="40"/>
    </location>
</feature>
<accession>A0ABN9TIL2</accession>
<keyword evidence="4" id="KW-1185">Reference proteome</keyword>
<dbReference type="Proteomes" id="UP001189429">
    <property type="component" value="Unassembled WGS sequence"/>
</dbReference>
<feature type="compositionally biased region" description="Gly residues" evidence="1">
    <location>
        <begin position="106"/>
        <end position="126"/>
    </location>
</feature>
<protein>
    <submittedName>
        <fullName evidence="3">Uncharacterized protein</fullName>
    </submittedName>
</protein>
<evidence type="ECO:0000313" key="3">
    <source>
        <dbReference type="EMBL" id="CAK0845792.1"/>
    </source>
</evidence>
<keyword evidence="2" id="KW-0812">Transmembrane</keyword>
<sequence length="204" mass="20010">MEAIFGWFNVWLPESLQLPPVVWAMTCFGILAHFMARTTYQPYSRKRRGVAASSMGGRAGGGSGGLWGDLGGTGHPYPPFAEGMGDFPQGFGAHGAFAGFPQPPGGVAGMAGGGGAPGGAPSGDAGGAPLSEPSGVPGGSCDQGGAAASGVSGRGGRVRSRGSSALEASPEGSAVSSRGEPRPQGPKAPLGLGHALRSPPGRAD</sequence>
<evidence type="ECO:0000313" key="4">
    <source>
        <dbReference type="Proteomes" id="UP001189429"/>
    </source>
</evidence>
<gene>
    <name evidence="3" type="ORF">PCOR1329_LOCUS39475</name>
</gene>
<feature type="region of interest" description="Disordered" evidence="1">
    <location>
        <begin position="104"/>
        <end position="204"/>
    </location>
</feature>
<keyword evidence="2" id="KW-0472">Membrane</keyword>
<dbReference type="EMBL" id="CAUYUJ010014767">
    <property type="protein sequence ID" value="CAK0845792.1"/>
    <property type="molecule type" value="Genomic_DNA"/>
</dbReference>
<comment type="caution">
    <text evidence="3">The sequence shown here is derived from an EMBL/GenBank/DDBJ whole genome shotgun (WGS) entry which is preliminary data.</text>
</comment>
<proteinExistence type="predicted"/>